<protein>
    <submittedName>
        <fullName evidence="3">SPBc2 prophage-derived glycosyltransferase SunS</fullName>
        <ecNumber evidence="3">2.4.1.-</ecNumber>
    </submittedName>
</protein>
<dbReference type="GO" id="GO:0016757">
    <property type="term" value="F:glycosyltransferase activity"/>
    <property type="evidence" value="ECO:0007669"/>
    <property type="project" value="UniProtKB-KW"/>
</dbReference>
<feature type="repeat" description="TPR" evidence="1">
    <location>
        <begin position="319"/>
        <end position="352"/>
    </location>
</feature>
<evidence type="ECO:0000259" key="2">
    <source>
        <dbReference type="Pfam" id="PF00535"/>
    </source>
</evidence>
<sequence length="594" mass="69623">MKNEVSLCMIVKNEEKYLPQCLKSIKDIVDEIIIVDTGSTDRTVDIAKSFGAKVYYFQWNNNFSEARNESLKHATKDWILILDADDELYTKDQENLKDLLTKQLDENAIYFFETLNYYGSTIDDNSITVNLNPRLFKNNQGTHYEGEIHNQLVHSENKYNLIYKFVQIHHYGYMENSISSKNKRNRNITLLKKQIEENPDDVFAYFNLGTEYAALNDERTALEHYYKSFENFDPLNGYSFLLILRIAILNHKIKDYNTSLKFINIGIEHYPKFTDLYFLKSLIFRDTNMPMYQIKALEKCIELGEPSPDLKCFYGVGTFKAYYELGNAYIKLKDYDTAYNYFIEAMKSKPDFIEPIYCIGHILKIQNIPIDDFKKIIEKFFIDSPKSNFIIANLFYNEQYYKTALEYIEKCEKANISTTDLLLLKAKCLVMTGYFNDCINIKCIDEKNSSYLYLNMYKIISSILTNNNVNALSLLSNFKEDTLSGHDKKLLRVYTQFINLFIKKPTLIISEEENEADYLPIILEICEILLINDKFDELAIAVNLLNLVNNKFVLLNLGKLYYKHGYIDLAKKEILRSIKELEVYDKEGLEILMH</sequence>
<dbReference type="EMBL" id="LHUR01000018">
    <property type="protein sequence ID" value="KOA20249.1"/>
    <property type="molecule type" value="Genomic_DNA"/>
</dbReference>
<dbReference type="SUPFAM" id="SSF53448">
    <property type="entry name" value="Nucleotide-diphospho-sugar transferases"/>
    <property type="match status" value="1"/>
</dbReference>
<keyword evidence="3" id="KW-0328">Glycosyltransferase</keyword>
<dbReference type="PROSITE" id="PS50293">
    <property type="entry name" value="TPR_REGION"/>
    <property type="match status" value="1"/>
</dbReference>
<dbReference type="RefSeq" id="WP_052221010.1">
    <property type="nucleotide sequence ID" value="NZ_LHUR01000018.1"/>
</dbReference>
<keyword evidence="1" id="KW-0802">TPR repeat</keyword>
<evidence type="ECO:0000313" key="3">
    <source>
        <dbReference type="EMBL" id="KOA20249.1"/>
    </source>
</evidence>
<evidence type="ECO:0000256" key="1">
    <source>
        <dbReference type="PROSITE-ProRule" id="PRU00339"/>
    </source>
</evidence>
<comment type="caution">
    <text evidence="3">The sequence shown here is derived from an EMBL/GenBank/DDBJ whole genome shotgun (WGS) entry which is preliminary data.</text>
</comment>
<dbReference type="InterPro" id="IPR001173">
    <property type="entry name" value="Glyco_trans_2-like"/>
</dbReference>
<dbReference type="PANTHER" id="PTHR43630">
    <property type="entry name" value="POLY-BETA-1,6-N-ACETYL-D-GLUCOSAMINE SYNTHASE"/>
    <property type="match status" value="1"/>
</dbReference>
<gene>
    <name evidence="3" type="primary">sunS_3</name>
    <name evidence="3" type="ORF">CLHOM_14540</name>
</gene>
<dbReference type="CDD" id="cd02511">
    <property type="entry name" value="Beta4Glucosyltransferase"/>
    <property type="match status" value="1"/>
</dbReference>
<keyword evidence="4" id="KW-1185">Reference proteome</keyword>
<feature type="domain" description="Glycosyltransferase 2-like" evidence="2">
    <location>
        <begin position="6"/>
        <end position="103"/>
    </location>
</feature>
<evidence type="ECO:0000313" key="4">
    <source>
        <dbReference type="Proteomes" id="UP000037043"/>
    </source>
</evidence>
<dbReference type="STRING" id="36844.SAMN04488501_11116"/>
<organism evidence="3 4">
    <name type="scientific">Clostridium homopropionicum DSM 5847</name>
    <dbReference type="NCBI Taxonomy" id="1121318"/>
    <lineage>
        <taxon>Bacteria</taxon>
        <taxon>Bacillati</taxon>
        <taxon>Bacillota</taxon>
        <taxon>Clostridia</taxon>
        <taxon>Eubacteriales</taxon>
        <taxon>Clostridiaceae</taxon>
        <taxon>Clostridium</taxon>
    </lineage>
</organism>
<keyword evidence="3" id="KW-0808">Transferase</keyword>
<dbReference type="SMART" id="SM00028">
    <property type="entry name" value="TPR"/>
    <property type="match status" value="4"/>
</dbReference>
<dbReference type="Proteomes" id="UP000037043">
    <property type="component" value="Unassembled WGS sequence"/>
</dbReference>
<proteinExistence type="predicted"/>
<dbReference type="PANTHER" id="PTHR43630:SF2">
    <property type="entry name" value="GLYCOSYLTRANSFERASE"/>
    <property type="match status" value="1"/>
</dbReference>
<dbReference type="Gene3D" id="3.90.550.10">
    <property type="entry name" value="Spore Coat Polysaccharide Biosynthesis Protein SpsA, Chain A"/>
    <property type="match status" value="1"/>
</dbReference>
<name>A0A0L6ZB97_9CLOT</name>
<dbReference type="InterPro" id="IPR011990">
    <property type="entry name" value="TPR-like_helical_dom_sf"/>
</dbReference>
<dbReference type="InterPro" id="IPR029044">
    <property type="entry name" value="Nucleotide-diphossugar_trans"/>
</dbReference>
<dbReference type="PROSITE" id="PS50005">
    <property type="entry name" value="TPR"/>
    <property type="match status" value="1"/>
</dbReference>
<dbReference type="Gene3D" id="1.25.40.10">
    <property type="entry name" value="Tetratricopeptide repeat domain"/>
    <property type="match status" value="1"/>
</dbReference>
<accession>A0A0L6ZB97</accession>
<dbReference type="Pfam" id="PF00535">
    <property type="entry name" value="Glycos_transf_2"/>
    <property type="match status" value="1"/>
</dbReference>
<dbReference type="Pfam" id="PF13181">
    <property type="entry name" value="TPR_8"/>
    <property type="match status" value="1"/>
</dbReference>
<dbReference type="PATRIC" id="fig|1121318.3.peg.1459"/>
<dbReference type="InterPro" id="IPR019734">
    <property type="entry name" value="TPR_rpt"/>
</dbReference>
<reference evidence="4" key="1">
    <citation type="submission" date="2015-08" db="EMBL/GenBank/DDBJ databases">
        <title>Genome sequence of the strict anaerobe Clostridium homopropionicum LuHBu1 (DSM 5847T).</title>
        <authorList>
            <person name="Poehlein A."/>
            <person name="Beck M."/>
            <person name="Schiel-Bengelsdorf B."/>
            <person name="Bengelsdorf F.R."/>
            <person name="Daniel R."/>
            <person name="Duerre P."/>
        </authorList>
    </citation>
    <scope>NUCLEOTIDE SEQUENCE [LARGE SCALE GENOMIC DNA]</scope>
    <source>
        <strain evidence="4">DSM 5847</strain>
    </source>
</reference>
<dbReference type="AlphaFoldDB" id="A0A0L6ZB97"/>
<dbReference type="SUPFAM" id="SSF48452">
    <property type="entry name" value="TPR-like"/>
    <property type="match status" value="2"/>
</dbReference>
<dbReference type="EC" id="2.4.1.-" evidence="3"/>